<dbReference type="GO" id="GO:0019700">
    <property type="term" value="P:organic phosphonate catabolic process"/>
    <property type="evidence" value="ECO:0007669"/>
    <property type="project" value="InterPro"/>
</dbReference>
<dbReference type="EMBL" id="JAAGYR010000017">
    <property type="protein sequence ID" value="NEN76341.1"/>
    <property type="molecule type" value="Genomic_DNA"/>
</dbReference>
<dbReference type="GO" id="GO:0103043">
    <property type="term" value="F:phosphoribosyl 1,2-cyclic phosphate phosphodiesterase activity"/>
    <property type="evidence" value="ECO:0007669"/>
    <property type="project" value="UniProtKB-EC"/>
</dbReference>
<feature type="domain" description="Metallo-beta-lactamase" evidence="1">
    <location>
        <begin position="36"/>
        <end position="220"/>
    </location>
</feature>
<dbReference type="SUPFAM" id="SSF56281">
    <property type="entry name" value="Metallo-hydrolase/oxidoreductase"/>
    <property type="match status" value="1"/>
</dbReference>
<proteinExistence type="predicted"/>
<dbReference type="InterPro" id="IPR001279">
    <property type="entry name" value="Metallo-B-lactamas"/>
</dbReference>
<dbReference type="SMART" id="SM00849">
    <property type="entry name" value="Lactamase_B"/>
    <property type="match status" value="1"/>
</dbReference>
<keyword evidence="2" id="KW-0378">Hydrolase</keyword>
<dbReference type="EC" id="3.1.4.55" evidence="2"/>
<sequence length="252" mass="27968">MKFEFLGTGSSSQVPVYNCSCMACQRAVNDSRYIRRPASAVISDTQGKWLIDSGRMDLTSLFAPQALKGIFQTHYHADHAQGLLQLRWGVNVKIPVYGPIDEVGFADLYKHPGILDFQAGFEPFDIRNFGDFSMMALPLEHSKPTVGYLLSTPNGENLVYLTDTIGLREDVLQFLGAIPLKYVVIDCSYPPATAPRNHNDLTMALSLLEVLGAEQSFLTHIDHKLDAYLIENPDVLPEHIALAQDGMSVILR</sequence>
<dbReference type="AlphaFoldDB" id="A0A6L9Y7H5"/>
<keyword evidence="3" id="KW-1185">Reference proteome</keyword>
<dbReference type="PANTHER" id="PTHR42663:SF6">
    <property type="entry name" value="HYDROLASE C777.06C-RELATED"/>
    <property type="match status" value="1"/>
</dbReference>
<accession>A0A6L9Y7H5</accession>
<evidence type="ECO:0000313" key="2">
    <source>
        <dbReference type="EMBL" id="NEN76341.1"/>
    </source>
</evidence>
<dbReference type="InterPro" id="IPR036866">
    <property type="entry name" value="RibonucZ/Hydroxyglut_hydro"/>
</dbReference>
<reference evidence="2 3" key="1">
    <citation type="submission" date="2020-02" db="EMBL/GenBank/DDBJ databases">
        <title>Pelistega sp. NLN82 were isolated from wild rodents of the Hainan Island.</title>
        <authorList>
            <person name="Niu N."/>
            <person name="Zhou J."/>
        </authorList>
    </citation>
    <scope>NUCLEOTIDE SEQUENCE [LARGE SCALE GENOMIC DNA]</scope>
    <source>
        <strain evidence="2 3">NLN82</strain>
    </source>
</reference>
<dbReference type="InterPro" id="IPR035682">
    <property type="entry name" value="PhnP_MBL"/>
</dbReference>
<name>A0A6L9Y7H5_9BURK</name>
<dbReference type="InterPro" id="IPR017693">
    <property type="entry name" value="Phosphonate_metab_PhnP"/>
</dbReference>
<gene>
    <name evidence="2" type="primary">phnP</name>
    <name evidence="2" type="ORF">F9B74_08425</name>
</gene>
<evidence type="ECO:0000313" key="3">
    <source>
        <dbReference type="Proteomes" id="UP000477651"/>
    </source>
</evidence>
<evidence type="ECO:0000259" key="1">
    <source>
        <dbReference type="SMART" id="SM00849"/>
    </source>
</evidence>
<dbReference type="Proteomes" id="UP000477651">
    <property type="component" value="Unassembled WGS sequence"/>
</dbReference>
<comment type="caution">
    <text evidence="2">The sequence shown here is derived from an EMBL/GenBank/DDBJ whole genome shotgun (WGS) entry which is preliminary data.</text>
</comment>
<organism evidence="2 3">
    <name type="scientific">Pelistega ratti</name>
    <dbReference type="NCBI Taxonomy" id="2652177"/>
    <lineage>
        <taxon>Bacteria</taxon>
        <taxon>Pseudomonadati</taxon>
        <taxon>Pseudomonadota</taxon>
        <taxon>Betaproteobacteria</taxon>
        <taxon>Burkholderiales</taxon>
        <taxon>Alcaligenaceae</taxon>
        <taxon>Pelistega</taxon>
    </lineage>
</organism>
<dbReference type="Gene3D" id="3.60.15.10">
    <property type="entry name" value="Ribonuclease Z/Hydroxyacylglutathione hydrolase-like"/>
    <property type="match status" value="1"/>
</dbReference>
<protein>
    <submittedName>
        <fullName evidence="2">Phosphonate metabolism protein PhnP</fullName>
        <ecNumber evidence="2">3.1.4.55</ecNumber>
    </submittedName>
</protein>
<dbReference type="NCBIfam" id="TIGR03307">
    <property type="entry name" value="PhnP"/>
    <property type="match status" value="1"/>
</dbReference>
<dbReference type="PANTHER" id="PTHR42663">
    <property type="entry name" value="HYDROLASE C777.06C-RELATED-RELATED"/>
    <property type="match status" value="1"/>
</dbReference>
<dbReference type="Pfam" id="PF12706">
    <property type="entry name" value="Lactamase_B_2"/>
    <property type="match status" value="1"/>
</dbReference>
<dbReference type="CDD" id="cd07736">
    <property type="entry name" value="PhnP-like_MBL-fold"/>
    <property type="match status" value="1"/>
</dbReference>